<evidence type="ECO:0000259" key="7">
    <source>
        <dbReference type="Pfam" id="PF07715"/>
    </source>
</evidence>
<feature type="chain" id="PRO_5046054630" evidence="5">
    <location>
        <begin position="25"/>
        <end position="1101"/>
    </location>
</feature>
<dbReference type="InterPro" id="IPR037066">
    <property type="entry name" value="Plug_dom_sf"/>
</dbReference>
<dbReference type="Gene3D" id="2.170.130.10">
    <property type="entry name" value="TonB-dependent receptor, plug domain"/>
    <property type="match status" value="1"/>
</dbReference>
<dbReference type="RefSeq" id="WP_279242432.1">
    <property type="nucleotide sequence ID" value="NZ_CP036501.1"/>
</dbReference>
<dbReference type="Gene3D" id="2.40.170.20">
    <property type="entry name" value="TonB-dependent receptor, beta-barrel domain"/>
    <property type="match status" value="1"/>
</dbReference>
<comment type="similarity">
    <text evidence="4">Belongs to the TonB-dependent receptor family.</text>
</comment>
<reference evidence="8 9" key="1">
    <citation type="submission" date="2019-02" db="EMBL/GenBank/DDBJ databases">
        <title>Halieaceae_genomes.</title>
        <authorList>
            <person name="Li S.-H."/>
        </authorList>
    </citation>
    <scope>NUCLEOTIDE SEQUENCE [LARGE SCALE GENOMIC DNA]</scope>
    <source>
        <strain evidence="8 9">JH123</strain>
    </source>
</reference>
<dbReference type="Pfam" id="PF07715">
    <property type="entry name" value="Plug"/>
    <property type="match status" value="1"/>
</dbReference>
<keyword evidence="9" id="KW-1185">Reference proteome</keyword>
<dbReference type="EMBL" id="CP036501">
    <property type="protein sequence ID" value="UZP73636.1"/>
    <property type="molecule type" value="Genomic_DNA"/>
</dbReference>
<feature type="domain" description="TonB-dependent receptor plug" evidence="7">
    <location>
        <begin position="68"/>
        <end position="182"/>
    </location>
</feature>
<dbReference type="InterPro" id="IPR036942">
    <property type="entry name" value="Beta-barrel_TonB_sf"/>
</dbReference>
<proteinExistence type="inferred from homology"/>
<comment type="subcellular location">
    <subcellularLocation>
        <location evidence="1 4">Cell outer membrane</location>
    </subcellularLocation>
</comment>
<feature type="domain" description="TonB-dependent receptor-like beta-barrel" evidence="6">
    <location>
        <begin position="521"/>
        <end position="1057"/>
    </location>
</feature>
<gene>
    <name evidence="8" type="ORF">E0F26_02305</name>
</gene>
<dbReference type="PANTHER" id="PTHR47234">
    <property type="match status" value="1"/>
</dbReference>
<dbReference type="Pfam" id="PF00593">
    <property type="entry name" value="TonB_dep_Rec_b-barrel"/>
    <property type="match status" value="1"/>
</dbReference>
<protein>
    <submittedName>
        <fullName evidence="8">TonB-dependent receptor</fullName>
    </submittedName>
</protein>
<accession>A0ABY6Q5V8</accession>
<keyword evidence="3" id="KW-0998">Cell outer membrane</keyword>
<name>A0ABY6Q5V8_9GAMM</name>
<organism evidence="8 9">
    <name type="scientific">Candidatus Paraluminiphilus aquimaris</name>
    <dbReference type="NCBI Taxonomy" id="2518994"/>
    <lineage>
        <taxon>Bacteria</taxon>
        <taxon>Pseudomonadati</taxon>
        <taxon>Pseudomonadota</taxon>
        <taxon>Gammaproteobacteria</taxon>
        <taxon>Cellvibrionales</taxon>
        <taxon>Halieaceae</taxon>
        <taxon>Candidatus Paraluminiphilus</taxon>
    </lineage>
</organism>
<feature type="signal peptide" evidence="5">
    <location>
        <begin position="1"/>
        <end position="24"/>
    </location>
</feature>
<evidence type="ECO:0000259" key="6">
    <source>
        <dbReference type="Pfam" id="PF00593"/>
    </source>
</evidence>
<dbReference type="InterPro" id="IPR012910">
    <property type="entry name" value="Plug_dom"/>
</dbReference>
<keyword evidence="2 4" id="KW-0472">Membrane</keyword>
<dbReference type="InterPro" id="IPR000531">
    <property type="entry name" value="Beta-barrel_TonB"/>
</dbReference>
<keyword evidence="5" id="KW-0732">Signal</keyword>
<sequence length="1101" mass="119466">MFRLKPLAAATLLGTLFSASAALAQEEQLESSTIEAVAEESATADTGSVEEVVVTGSRLRSSTYSSVSPLQIIDAEFQREVGLIDATDILQNSTSAGGQQIDLTFNGFVLDNGPGSTTISLRGLGANRTLVLMNGRRLAPSGVEGAPSAPNISLVPQLMVARYENLLDAGSSIYGSDAIAGASNIITRKDFDGLEVQVFTDTPDRNGGDSSTIAAAWGFNTDKSVFGIGIEYAEQDRVLMSDRPWTNQCTGNVEVTESGEIRRQDQYYANLGYPDVGQCSSLSLAARTFVPGTPFGSIYYTPGASNGGWGNFTESGDPYTGLAADGDGDGIGDINFLNYNLNGAPSDLASDLLPKSESMNILAYGETTLDGDMNITPYFEAMYNTYEVNQNSGEGQLFPEVPALNPYNLCNPNAENGVDCGLAYDAYLTNPNIVQNFANYYLDAANCFGVPAPFCSPATFGLLTGGYGAVPTLPIVSVRGDRNLVDVEMEQMRLVVGASMDLPFLDMGSLSNWRGDFSIAYNRSEGDSARYGVREDRLELALGYYSSTSTPCENDLGATLASDTAGCVPVNMYAPSLYPVGTVTGDFATQAERDYLFDSRDFNTVYEQTLVSLVLDGDIFEMPGGEMAKMAIGYEYRNDDIQSNPDAVARDGLFWGFFSDKGAFGDVSLNEVFGEIELPLRADMPLLKELTLNVSGRLTDHDYYGENETASVKLGYRPTEPFLLRATWGTAFRAPNNRELFLLGSTGFTNVSDPCYVPESAIGGIGDGAGEGAYIPERDQRDPELLANCRATGVDPTLANNGGFNTFSTEVQTGGSLTLDPEESESYTYGFAYEQDFSNKFDLSLGMTYYSVKVENTVIEPSTSFIISDCLFDEAGTGASVFCERIQRDLSDPTDPRIQLMDLGFINRDLERARGIDYNLTYRDVIDLGVPVDLSVNLTANRNLERSLTYTNADGSIDFEDYSGEWGLSEWRALGQVRLSWDRWTFNWQTRYLGAVSQDVDAIDAFSDAFTASDTCLGPPDDELCRDYGETGSYMVHNVSMFYRADSWTLGMGVRNLEDKAPPLADPSEVTGVKSNPIGYGYDVFGRTFFLNASYNFDLGF</sequence>
<dbReference type="Proteomes" id="UP001317963">
    <property type="component" value="Chromosome"/>
</dbReference>
<keyword evidence="4" id="KW-0798">TonB box</keyword>
<keyword evidence="8" id="KW-0675">Receptor</keyword>
<evidence type="ECO:0000256" key="5">
    <source>
        <dbReference type="SAM" id="SignalP"/>
    </source>
</evidence>
<dbReference type="PANTHER" id="PTHR47234:SF2">
    <property type="entry name" value="TONB-DEPENDENT RECEPTOR"/>
    <property type="match status" value="1"/>
</dbReference>
<evidence type="ECO:0000256" key="3">
    <source>
        <dbReference type="ARBA" id="ARBA00023237"/>
    </source>
</evidence>
<evidence type="ECO:0000256" key="1">
    <source>
        <dbReference type="ARBA" id="ARBA00004442"/>
    </source>
</evidence>
<evidence type="ECO:0000256" key="2">
    <source>
        <dbReference type="ARBA" id="ARBA00023136"/>
    </source>
</evidence>
<evidence type="ECO:0000256" key="4">
    <source>
        <dbReference type="RuleBase" id="RU003357"/>
    </source>
</evidence>
<dbReference type="SUPFAM" id="SSF56935">
    <property type="entry name" value="Porins"/>
    <property type="match status" value="1"/>
</dbReference>
<evidence type="ECO:0000313" key="9">
    <source>
        <dbReference type="Proteomes" id="UP001317963"/>
    </source>
</evidence>
<evidence type="ECO:0000313" key="8">
    <source>
        <dbReference type="EMBL" id="UZP73636.1"/>
    </source>
</evidence>